<dbReference type="Gene3D" id="1.10.3130.10">
    <property type="entry name" value="serine acetyltransferase, domain 1"/>
    <property type="match status" value="1"/>
</dbReference>
<dbReference type="SUPFAM" id="SSF51161">
    <property type="entry name" value="Trimeric LpxA-like enzymes"/>
    <property type="match status" value="1"/>
</dbReference>
<evidence type="ECO:0000256" key="2">
    <source>
        <dbReference type="ARBA" id="ARBA00013266"/>
    </source>
</evidence>
<dbReference type="GO" id="GO:0009001">
    <property type="term" value="F:serine O-acetyltransferase activity"/>
    <property type="evidence" value="ECO:0007669"/>
    <property type="project" value="UniProtKB-EC"/>
</dbReference>
<accession>A0ABU6CV61</accession>
<dbReference type="RefSeq" id="WP_324694096.1">
    <property type="nucleotide sequence ID" value="NZ_JAYMYJ010000055.1"/>
</dbReference>
<protein>
    <recommendedName>
        <fullName evidence="2">serine O-acetyltransferase</fullName>
        <ecNumber evidence="2">2.3.1.30</ecNumber>
    </recommendedName>
</protein>
<dbReference type="PROSITE" id="PS00101">
    <property type="entry name" value="HEXAPEP_TRANSFERASES"/>
    <property type="match status" value="1"/>
</dbReference>
<evidence type="ECO:0000313" key="8">
    <source>
        <dbReference type="EMBL" id="MEB4590730.1"/>
    </source>
</evidence>
<comment type="caution">
    <text evidence="8">The sequence shown here is derived from an EMBL/GenBank/DDBJ whole genome shotgun (WGS) entry which is preliminary data.</text>
</comment>
<reference evidence="8 9" key="2">
    <citation type="submission" date="2024-01" db="EMBL/GenBank/DDBJ databases">
        <authorList>
            <person name="Xie X."/>
        </authorList>
    </citation>
    <scope>NUCLEOTIDE SEQUENCE [LARGE SCALE GENOMIC DNA]</scope>
    <source>
        <strain evidence="8">SCUT-1</strain>
    </source>
</reference>
<keyword evidence="9" id="KW-1185">Reference proteome</keyword>
<dbReference type="InterPro" id="IPR045304">
    <property type="entry name" value="LbH_SAT"/>
</dbReference>
<evidence type="ECO:0000256" key="5">
    <source>
        <dbReference type="ARBA" id="ARBA00022737"/>
    </source>
</evidence>
<name>A0ABU6CV61_9GAMM</name>
<comment type="similarity">
    <text evidence="1">Belongs to the transferase hexapeptide repeat family.</text>
</comment>
<dbReference type="PANTHER" id="PTHR42811">
    <property type="entry name" value="SERINE ACETYLTRANSFERASE"/>
    <property type="match status" value="1"/>
</dbReference>
<comment type="catalytic activity">
    <reaction evidence="7">
        <text>L-serine + acetyl-CoA = O-acetyl-L-serine + CoA</text>
        <dbReference type="Rhea" id="RHEA:24560"/>
        <dbReference type="ChEBI" id="CHEBI:33384"/>
        <dbReference type="ChEBI" id="CHEBI:57287"/>
        <dbReference type="ChEBI" id="CHEBI:57288"/>
        <dbReference type="ChEBI" id="CHEBI:58340"/>
        <dbReference type="EC" id="2.3.1.30"/>
    </reaction>
</comment>
<evidence type="ECO:0000256" key="6">
    <source>
        <dbReference type="ARBA" id="ARBA00023315"/>
    </source>
</evidence>
<gene>
    <name evidence="8" type="primary">cysE</name>
    <name evidence="8" type="ORF">VSS37_07045</name>
</gene>
<dbReference type="InterPro" id="IPR042122">
    <property type="entry name" value="Ser_AcTrfase_N_sf"/>
</dbReference>
<keyword evidence="5" id="KW-0677">Repeat</keyword>
<keyword evidence="3" id="KW-0028">Amino-acid biosynthesis</keyword>
<dbReference type="CDD" id="cd03354">
    <property type="entry name" value="LbH_SAT"/>
    <property type="match status" value="1"/>
</dbReference>
<dbReference type="NCBIfam" id="NF041874">
    <property type="entry name" value="EPS_EpsC"/>
    <property type="match status" value="1"/>
</dbReference>
<keyword evidence="4 8" id="KW-0808">Transferase</keyword>
<dbReference type="Proteomes" id="UP001308005">
    <property type="component" value="Unassembled WGS sequence"/>
</dbReference>
<organism evidence="8 9">
    <name type="scientific">Candidatus Thiothrix phosphatis</name>
    <dbReference type="NCBI Taxonomy" id="3112415"/>
    <lineage>
        <taxon>Bacteria</taxon>
        <taxon>Pseudomonadati</taxon>
        <taxon>Pseudomonadota</taxon>
        <taxon>Gammaproteobacteria</taxon>
        <taxon>Thiotrichales</taxon>
        <taxon>Thiotrichaceae</taxon>
        <taxon>Thiothrix</taxon>
    </lineage>
</organism>
<reference evidence="9" key="1">
    <citation type="submission" date="2023-07" db="EMBL/GenBank/DDBJ databases">
        <title>The carbon used by Thiothrix.</title>
        <authorList>
            <person name="Chen L."/>
        </authorList>
    </citation>
    <scope>NUCLEOTIDE SEQUENCE [LARGE SCALE GENOMIC DNA]</scope>
</reference>
<dbReference type="Gene3D" id="2.160.10.10">
    <property type="entry name" value="Hexapeptide repeat proteins"/>
    <property type="match status" value="1"/>
</dbReference>
<dbReference type="InterPro" id="IPR018357">
    <property type="entry name" value="Hexapep_transf_CS"/>
</dbReference>
<dbReference type="EMBL" id="JAYMYJ010000055">
    <property type="protein sequence ID" value="MEB4590730.1"/>
    <property type="molecule type" value="Genomic_DNA"/>
</dbReference>
<dbReference type="InterPro" id="IPR011004">
    <property type="entry name" value="Trimer_LpxA-like_sf"/>
</dbReference>
<evidence type="ECO:0000313" key="9">
    <source>
        <dbReference type="Proteomes" id="UP001308005"/>
    </source>
</evidence>
<evidence type="ECO:0000256" key="4">
    <source>
        <dbReference type="ARBA" id="ARBA00022679"/>
    </source>
</evidence>
<sequence>MGGKDRNPSLWGLIREDITCVFQRDPAARSRWEVATLYPGIHAVSLQRVAHSLWKRGWRYFPRFISYFARWLTNIDIHPGAKIGRRFFIDHGACVVIGETAEIGDDVTLYHGVTLGGVSWNKGKRHPTLGDRVVVGAGAKILGPIELGSDVRVGANSVVVRNVPADKTVVGIPAKVVQRKVARNDNPEGIDLNHHLIPDPVAGAIQCLLDRIRMLEENAGKRGCLHVPEEETGDECNHCDARDLCDDDLLQQVDVQPIYFKKTGNDNNGPTGF</sequence>
<dbReference type="InterPro" id="IPR005881">
    <property type="entry name" value="Ser_O-AcTrfase"/>
</dbReference>
<evidence type="ECO:0000256" key="3">
    <source>
        <dbReference type="ARBA" id="ARBA00022605"/>
    </source>
</evidence>
<keyword evidence="6 8" id="KW-0012">Acyltransferase</keyword>
<evidence type="ECO:0000256" key="7">
    <source>
        <dbReference type="ARBA" id="ARBA00049486"/>
    </source>
</evidence>
<evidence type="ECO:0000256" key="1">
    <source>
        <dbReference type="ARBA" id="ARBA00007274"/>
    </source>
</evidence>
<proteinExistence type="inferred from homology"/>
<dbReference type="NCBIfam" id="TIGR01172">
    <property type="entry name" value="cysE"/>
    <property type="match status" value="1"/>
</dbReference>
<dbReference type="Pfam" id="PF00132">
    <property type="entry name" value="Hexapep"/>
    <property type="match status" value="1"/>
</dbReference>
<dbReference type="InterPro" id="IPR053376">
    <property type="entry name" value="Serine_acetyltransferase"/>
</dbReference>
<dbReference type="InterPro" id="IPR001451">
    <property type="entry name" value="Hexapep"/>
</dbReference>
<dbReference type="EC" id="2.3.1.30" evidence="2"/>